<dbReference type="PROSITE" id="PS51677">
    <property type="entry name" value="NODB"/>
    <property type="match status" value="1"/>
</dbReference>
<comment type="caution">
    <text evidence="7">The sequence shown here is derived from an EMBL/GenBank/DDBJ whole genome shotgun (WGS) entry which is preliminary data.</text>
</comment>
<dbReference type="GO" id="GO:0016810">
    <property type="term" value="F:hydrolase activity, acting on carbon-nitrogen (but not peptide) bonds"/>
    <property type="evidence" value="ECO:0007669"/>
    <property type="project" value="InterPro"/>
</dbReference>
<dbReference type="RefSeq" id="WP_036480146.1">
    <property type="nucleotide sequence ID" value="NZ_JMQM01000001.1"/>
</dbReference>
<dbReference type="GO" id="GO:0005975">
    <property type="term" value="P:carbohydrate metabolic process"/>
    <property type="evidence" value="ECO:0007669"/>
    <property type="project" value="InterPro"/>
</dbReference>
<evidence type="ECO:0000256" key="4">
    <source>
        <dbReference type="ARBA" id="ARBA00022729"/>
    </source>
</evidence>
<accession>A0A084UA86</accession>
<dbReference type="InterPro" id="IPR011330">
    <property type="entry name" value="Glyco_hydro/deAcase_b/a-brl"/>
</dbReference>
<dbReference type="EMBL" id="JMQM01000001">
    <property type="protein sequence ID" value="KFB09872.1"/>
    <property type="molecule type" value="Genomic_DNA"/>
</dbReference>
<protein>
    <recommendedName>
        <fullName evidence="3">Chitooligosaccharide deacetylase</fullName>
    </recommendedName>
    <alternativeName>
        <fullName evidence="5">Nodulation protein B</fullName>
    </alternativeName>
</protein>
<dbReference type="SUPFAM" id="SSF88713">
    <property type="entry name" value="Glycoside hydrolase/deacetylase"/>
    <property type="match status" value="1"/>
</dbReference>
<comment type="similarity">
    <text evidence="2">Belongs to the polysaccharide deacetylase family.</text>
</comment>
<dbReference type="STRING" id="472175.EL18_00894"/>
<dbReference type="Proteomes" id="UP000053675">
    <property type="component" value="Unassembled WGS sequence"/>
</dbReference>
<evidence type="ECO:0000256" key="2">
    <source>
        <dbReference type="ARBA" id="ARBA00010973"/>
    </source>
</evidence>
<evidence type="ECO:0000256" key="5">
    <source>
        <dbReference type="ARBA" id="ARBA00032976"/>
    </source>
</evidence>
<proteinExistence type="inferred from homology"/>
<dbReference type="PATRIC" id="fig|472175.3.peg.905"/>
<dbReference type="InterPro" id="IPR002509">
    <property type="entry name" value="NODB_dom"/>
</dbReference>
<dbReference type="Pfam" id="PF01522">
    <property type="entry name" value="Polysacc_deac_1"/>
    <property type="match status" value="2"/>
</dbReference>
<keyword evidence="8" id="KW-1185">Reference proteome</keyword>
<dbReference type="eggNOG" id="COG0726">
    <property type="taxonomic scope" value="Bacteria"/>
</dbReference>
<feature type="domain" description="NodB homology" evidence="6">
    <location>
        <begin position="98"/>
        <end position="354"/>
    </location>
</feature>
<organism evidence="7 8">
    <name type="scientific">Nitratireductor basaltis</name>
    <dbReference type="NCBI Taxonomy" id="472175"/>
    <lineage>
        <taxon>Bacteria</taxon>
        <taxon>Pseudomonadati</taxon>
        <taxon>Pseudomonadota</taxon>
        <taxon>Alphaproteobacteria</taxon>
        <taxon>Hyphomicrobiales</taxon>
        <taxon>Phyllobacteriaceae</taxon>
        <taxon>Nitratireductor</taxon>
    </lineage>
</organism>
<comment type="function">
    <text evidence="1">Is involved in generating a small heat-stable compound (Nod), an acylated oligomer of N-acetylglucosamine, that stimulates mitosis in various plant protoplasts.</text>
</comment>
<sequence length="354" mass="39114">MIPGITLKRFMRHTLIRTGLEAIALSGLSRKRLSGGAIIFTLHHVRPEHKGLSKPNRLLSVTPAFLDETIRTCRDLGFLPISLEDLPSRLCDPTDHNRYFVFTLDDGYRNNAEFAAPVFRRHDVPYTIFVTSGFAARTHSIWWETVEALLSRHDELEFDFGSGPCTIATRTPLQKTVAIDRFSRFVQTSDEDAAVQQIDRLAAGLGLDPLDLVSRLTMNEKELAVLATDPLASLGAHTVSHVNLTRVGEDRLRKEILESTKAVEAIGGKRPASFAYPYGFAEAVGDREFEAARDAGYSIAVTNRPGLVSRECTNAPTSFNRVSLNGDYQKARYVRALLSGVPFKLASTASARPA</sequence>
<dbReference type="OrthoDB" id="9782872at2"/>
<dbReference type="PANTHER" id="PTHR34216:SF7">
    <property type="entry name" value="POLY-BETA-1,6-N-ACETYL-D-GLUCOSAMINE N-DEACETYLASE"/>
    <property type="match status" value="1"/>
</dbReference>
<dbReference type="PANTHER" id="PTHR34216">
    <property type="match status" value="1"/>
</dbReference>
<gene>
    <name evidence="7" type="ORF">EL18_00894</name>
</gene>
<keyword evidence="4" id="KW-0732">Signal</keyword>
<evidence type="ECO:0000256" key="3">
    <source>
        <dbReference type="ARBA" id="ARBA00020071"/>
    </source>
</evidence>
<evidence type="ECO:0000313" key="7">
    <source>
        <dbReference type="EMBL" id="KFB09872.1"/>
    </source>
</evidence>
<dbReference type="AlphaFoldDB" id="A0A084UA86"/>
<name>A0A084UA86_9HYPH</name>
<evidence type="ECO:0000259" key="6">
    <source>
        <dbReference type="PROSITE" id="PS51677"/>
    </source>
</evidence>
<reference evidence="7 8" key="1">
    <citation type="submission" date="2014-05" db="EMBL/GenBank/DDBJ databases">
        <title>Draft Genome Sequence of Nitratireductor basaltis Strain UMTGB225, A Marine Bacterium Isolated from Green Barrel Tunicate.</title>
        <authorList>
            <person name="Gan H.Y."/>
        </authorList>
    </citation>
    <scope>NUCLEOTIDE SEQUENCE [LARGE SCALE GENOMIC DNA]</scope>
    <source>
        <strain evidence="7 8">UMTGB225</strain>
    </source>
</reference>
<dbReference type="Gene3D" id="3.20.20.370">
    <property type="entry name" value="Glycoside hydrolase/deacetylase"/>
    <property type="match status" value="1"/>
</dbReference>
<evidence type="ECO:0000313" key="8">
    <source>
        <dbReference type="Proteomes" id="UP000053675"/>
    </source>
</evidence>
<evidence type="ECO:0000256" key="1">
    <source>
        <dbReference type="ARBA" id="ARBA00003236"/>
    </source>
</evidence>
<dbReference type="InterPro" id="IPR051398">
    <property type="entry name" value="Polysacch_Deacetylase"/>
</dbReference>